<evidence type="ECO:0000259" key="4">
    <source>
        <dbReference type="PROSITE" id="PS50949"/>
    </source>
</evidence>
<protein>
    <submittedName>
        <fullName evidence="5">GntR family transcriptional regulator</fullName>
    </submittedName>
</protein>
<dbReference type="Gene3D" id="1.10.10.10">
    <property type="entry name" value="Winged helix-like DNA-binding domain superfamily/Winged helix DNA-binding domain"/>
    <property type="match status" value="1"/>
</dbReference>
<dbReference type="PANTHER" id="PTHR43537">
    <property type="entry name" value="TRANSCRIPTIONAL REGULATOR, GNTR FAMILY"/>
    <property type="match status" value="1"/>
</dbReference>
<feature type="domain" description="HTH gntR-type" evidence="4">
    <location>
        <begin position="17"/>
        <end position="84"/>
    </location>
</feature>
<dbReference type="RefSeq" id="WP_268881360.1">
    <property type="nucleotide sequence ID" value="NZ_CP114029.1"/>
</dbReference>
<evidence type="ECO:0000313" key="5">
    <source>
        <dbReference type="EMBL" id="WAP68925.1"/>
    </source>
</evidence>
<dbReference type="Gene3D" id="1.20.120.530">
    <property type="entry name" value="GntR ligand-binding domain-like"/>
    <property type="match status" value="1"/>
</dbReference>
<evidence type="ECO:0000256" key="3">
    <source>
        <dbReference type="ARBA" id="ARBA00023163"/>
    </source>
</evidence>
<sequence length="224" mass="25321">MNEHSSTEGFEDEKDRNTLTWQAYRALEESIVTLRLKPGEVLSENALAQQIGLGRTPVREAIQKLAGEGLVVVLSRRGILVSEINISKHLQLLEVRRELERLVARSAAMRSNAKQRLDFAELGEGFAACSGADDDVTFMRLDRRFNRMTLEAARNEYASNAMRQIQGLSRRFWYQHYQTVLDLPRCARLHEAVARAIGKGDPSEAATASDRLLDYIEEFARATI</sequence>
<dbReference type="SUPFAM" id="SSF48008">
    <property type="entry name" value="GntR ligand-binding domain-like"/>
    <property type="match status" value="1"/>
</dbReference>
<evidence type="ECO:0000256" key="2">
    <source>
        <dbReference type="ARBA" id="ARBA00023125"/>
    </source>
</evidence>
<dbReference type="Pfam" id="PF00392">
    <property type="entry name" value="GntR"/>
    <property type="match status" value="1"/>
</dbReference>
<keyword evidence="3" id="KW-0804">Transcription</keyword>
<keyword evidence="2" id="KW-0238">DNA-binding</keyword>
<evidence type="ECO:0000256" key="1">
    <source>
        <dbReference type="ARBA" id="ARBA00023015"/>
    </source>
</evidence>
<dbReference type="PANTHER" id="PTHR43537:SF45">
    <property type="entry name" value="GNTR FAMILY REGULATORY PROTEIN"/>
    <property type="match status" value="1"/>
</dbReference>
<dbReference type="EMBL" id="CP114029">
    <property type="protein sequence ID" value="WAP68925.1"/>
    <property type="molecule type" value="Genomic_DNA"/>
</dbReference>
<dbReference type="SMART" id="SM00895">
    <property type="entry name" value="FCD"/>
    <property type="match status" value="1"/>
</dbReference>
<dbReference type="PROSITE" id="PS50949">
    <property type="entry name" value="HTH_GNTR"/>
    <property type="match status" value="1"/>
</dbReference>
<dbReference type="InterPro" id="IPR036390">
    <property type="entry name" value="WH_DNA-bd_sf"/>
</dbReference>
<dbReference type="CDD" id="cd07377">
    <property type="entry name" value="WHTH_GntR"/>
    <property type="match status" value="1"/>
</dbReference>
<name>A0ABY7C0Q2_9HYPH</name>
<gene>
    <name evidence="5" type="ORF">OH818_27590</name>
</gene>
<dbReference type="PRINTS" id="PR00035">
    <property type="entry name" value="HTHGNTR"/>
</dbReference>
<organism evidence="5 6">
    <name type="scientific">Jiella pelagia</name>
    <dbReference type="NCBI Taxonomy" id="2986949"/>
    <lineage>
        <taxon>Bacteria</taxon>
        <taxon>Pseudomonadati</taxon>
        <taxon>Pseudomonadota</taxon>
        <taxon>Alphaproteobacteria</taxon>
        <taxon>Hyphomicrobiales</taxon>
        <taxon>Aurantimonadaceae</taxon>
        <taxon>Jiella</taxon>
    </lineage>
</organism>
<dbReference type="SMART" id="SM00345">
    <property type="entry name" value="HTH_GNTR"/>
    <property type="match status" value="1"/>
</dbReference>
<evidence type="ECO:0000313" key="6">
    <source>
        <dbReference type="Proteomes" id="UP001164020"/>
    </source>
</evidence>
<dbReference type="Pfam" id="PF07729">
    <property type="entry name" value="FCD"/>
    <property type="match status" value="1"/>
</dbReference>
<keyword evidence="6" id="KW-1185">Reference proteome</keyword>
<keyword evidence="1" id="KW-0805">Transcription regulation</keyword>
<proteinExistence type="predicted"/>
<dbReference type="InterPro" id="IPR008920">
    <property type="entry name" value="TF_FadR/GntR_C"/>
</dbReference>
<dbReference type="InterPro" id="IPR036388">
    <property type="entry name" value="WH-like_DNA-bd_sf"/>
</dbReference>
<dbReference type="Proteomes" id="UP001164020">
    <property type="component" value="Chromosome"/>
</dbReference>
<dbReference type="InterPro" id="IPR000524">
    <property type="entry name" value="Tscrpt_reg_HTH_GntR"/>
</dbReference>
<dbReference type="SUPFAM" id="SSF46785">
    <property type="entry name" value="Winged helix' DNA-binding domain"/>
    <property type="match status" value="1"/>
</dbReference>
<dbReference type="InterPro" id="IPR011711">
    <property type="entry name" value="GntR_C"/>
</dbReference>
<reference evidence="5" key="1">
    <citation type="submission" date="2022-12" db="EMBL/GenBank/DDBJ databases">
        <title>Jiella pelagia sp. nov., isolated from phosphonate enriched culture of Northwest Pacific surface seawater.</title>
        <authorList>
            <person name="Shin D.Y."/>
            <person name="Hwang C.Y."/>
        </authorList>
    </citation>
    <scope>NUCLEOTIDE SEQUENCE</scope>
    <source>
        <strain evidence="5">HL-NP1</strain>
    </source>
</reference>
<accession>A0ABY7C0Q2</accession>